<dbReference type="PROSITE" id="PS51257">
    <property type="entry name" value="PROKAR_LIPOPROTEIN"/>
    <property type="match status" value="1"/>
</dbReference>
<protein>
    <recommendedName>
        <fullName evidence="11">Acyltransferase</fullName>
        <ecNumber evidence="11">2.3.1.-</ecNumber>
    </recommendedName>
</protein>
<keyword evidence="3" id="KW-0444">Lipid biosynthesis</keyword>
<evidence type="ECO:0000256" key="4">
    <source>
        <dbReference type="ARBA" id="ARBA00022679"/>
    </source>
</evidence>
<evidence type="ECO:0000256" key="5">
    <source>
        <dbReference type="ARBA" id="ARBA00022692"/>
    </source>
</evidence>
<dbReference type="AlphaFoldDB" id="A0A4Z2AY40"/>
<proteinExistence type="inferred from homology"/>
<evidence type="ECO:0000313" key="12">
    <source>
        <dbReference type="EMBL" id="TNM85004.1"/>
    </source>
</evidence>
<comment type="caution">
    <text evidence="12">The sequence shown here is derived from an EMBL/GenBank/DDBJ whole genome shotgun (WGS) entry which is preliminary data.</text>
</comment>
<feature type="transmembrane region" description="Helical" evidence="11">
    <location>
        <begin position="12"/>
        <end position="37"/>
    </location>
</feature>
<comment type="caution">
    <text evidence="11">Lacks conserved residue(s) required for the propagation of feature annotation.</text>
</comment>
<keyword evidence="9 11" id="KW-0472">Membrane</keyword>
<gene>
    <name evidence="12" type="ORF">fugu_009182</name>
</gene>
<dbReference type="Pfam" id="PF03982">
    <property type="entry name" value="DAGAT"/>
    <property type="match status" value="1"/>
</dbReference>
<reference evidence="12 13" key="1">
    <citation type="submission" date="2019-04" db="EMBL/GenBank/DDBJ databases">
        <title>The sequence and de novo assembly of Takifugu bimaculatus genome using PacBio and Hi-C technologies.</title>
        <authorList>
            <person name="Xu P."/>
            <person name="Liu B."/>
            <person name="Zhou Z."/>
        </authorList>
    </citation>
    <scope>NUCLEOTIDE SEQUENCE [LARGE SCALE GENOMIC DNA]</scope>
    <source>
        <strain evidence="12">TB-2018</strain>
        <tissue evidence="12">Muscle</tissue>
    </source>
</reference>
<dbReference type="EMBL" id="SWLE01000022">
    <property type="protein sequence ID" value="TNM85004.1"/>
    <property type="molecule type" value="Genomic_DNA"/>
</dbReference>
<keyword evidence="10" id="KW-0012">Acyltransferase</keyword>
<dbReference type="InterPro" id="IPR007130">
    <property type="entry name" value="DAGAT"/>
</dbReference>
<evidence type="ECO:0000256" key="7">
    <source>
        <dbReference type="ARBA" id="ARBA00022989"/>
    </source>
</evidence>
<evidence type="ECO:0000256" key="1">
    <source>
        <dbReference type="ARBA" id="ARBA00004477"/>
    </source>
</evidence>
<dbReference type="PANTHER" id="PTHR12317">
    <property type="entry name" value="DIACYLGLYCEROL O-ACYLTRANSFERASE"/>
    <property type="match status" value="1"/>
</dbReference>
<name>A0A4Z2AY40_9TELE</name>
<dbReference type="GO" id="GO:0019432">
    <property type="term" value="P:triglyceride biosynthetic process"/>
    <property type="evidence" value="ECO:0007669"/>
    <property type="project" value="TreeGrafter"/>
</dbReference>
<evidence type="ECO:0000256" key="3">
    <source>
        <dbReference type="ARBA" id="ARBA00022516"/>
    </source>
</evidence>
<organism evidence="12 13">
    <name type="scientific">Takifugu bimaculatus</name>
    <dbReference type="NCBI Taxonomy" id="433685"/>
    <lineage>
        <taxon>Eukaryota</taxon>
        <taxon>Metazoa</taxon>
        <taxon>Chordata</taxon>
        <taxon>Craniata</taxon>
        <taxon>Vertebrata</taxon>
        <taxon>Euteleostomi</taxon>
        <taxon>Actinopterygii</taxon>
        <taxon>Neopterygii</taxon>
        <taxon>Teleostei</taxon>
        <taxon>Neoteleostei</taxon>
        <taxon>Acanthomorphata</taxon>
        <taxon>Eupercaria</taxon>
        <taxon>Tetraodontiformes</taxon>
        <taxon>Tetradontoidea</taxon>
        <taxon>Tetraodontidae</taxon>
        <taxon>Takifugu</taxon>
    </lineage>
</organism>
<evidence type="ECO:0000256" key="10">
    <source>
        <dbReference type="ARBA" id="ARBA00023315"/>
    </source>
</evidence>
<keyword evidence="8" id="KW-0443">Lipid metabolism</keyword>
<comment type="similarity">
    <text evidence="2 11">Belongs to the diacylglycerol acyltransferase family.</text>
</comment>
<evidence type="ECO:0000313" key="13">
    <source>
        <dbReference type="Proteomes" id="UP000516260"/>
    </source>
</evidence>
<evidence type="ECO:0000256" key="8">
    <source>
        <dbReference type="ARBA" id="ARBA00023098"/>
    </source>
</evidence>
<comment type="subcellular location">
    <subcellularLocation>
        <location evidence="1 11">Endoplasmic reticulum membrane</location>
        <topology evidence="1 11">Multi-pass membrane protein</topology>
    </subcellularLocation>
</comment>
<evidence type="ECO:0000256" key="9">
    <source>
        <dbReference type="ARBA" id="ARBA00023136"/>
    </source>
</evidence>
<dbReference type="EC" id="2.3.1.-" evidence="11"/>
<sequence length="326" mass="36782">MTKEKSQLKEYVEVVSVLQWVLSFLFMGVGCIVLLVYLMFTSLWPLSTLYFIWMVIDWRTPERGGRRTRFVRNWKVWDHFRDFFPIKLVKTVDLNPNKNYILGYHPHGIMSAGAFATFGTDSCGFMEVFPGVKPTLAVLAGLFMIPIFREYLMSGGLCPVSKSSLVHLLSKSGKGNAVVIVIGGAAESLASSPGVNTVVVRQRKGFVRMALEFGADLVPVYSFGENELFQQVIFPEGSLGRRLQDLFKKTMGFAPCLFIGERMALVPYKIPITIVVGRPIPVPKRATPTEEEVDHYHELYMEALSKLFHEHKLSCGLPEDHKLQII</sequence>
<dbReference type="GO" id="GO:0004144">
    <property type="term" value="F:diacylglycerol O-acyltransferase activity"/>
    <property type="evidence" value="ECO:0007669"/>
    <property type="project" value="TreeGrafter"/>
</dbReference>
<keyword evidence="7 11" id="KW-1133">Transmembrane helix</keyword>
<dbReference type="CDD" id="cd07987">
    <property type="entry name" value="LPLAT_MGAT-like"/>
    <property type="match status" value="1"/>
</dbReference>
<dbReference type="Proteomes" id="UP000516260">
    <property type="component" value="Chromosome 9"/>
</dbReference>
<keyword evidence="5 11" id="KW-0812">Transmembrane</keyword>
<keyword evidence="6 11" id="KW-0256">Endoplasmic reticulum</keyword>
<dbReference type="GO" id="GO:0005789">
    <property type="term" value="C:endoplasmic reticulum membrane"/>
    <property type="evidence" value="ECO:0007669"/>
    <property type="project" value="UniProtKB-SubCell"/>
</dbReference>
<evidence type="ECO:0000256" key="2">
    <source>
        <dbReference type="ARBA" id="ARBA00005420"/>
    </source>
</evidence>
<keyword evidence="4 11" id="KW-0808">Transferase</keyword>
<evidence type="ECO:0000256" key="11">
    <source>
        <dbReference type="RuleBase" id="RU367023"/>
    </source>
</evidence>
<dbReference type="PANTHER" id="PTHR12317:SF19">
    <property type="entry name" value="DIACYLGLYCEROL O-ACYLTRANSFERASE 2-LIKE PROTEIN 6"/>
    <property type="match status" value="1"/>
</dbReference>
<keyword evidence="13" id="KW-1185">Reference proteome</keyword>
<accession>A0A4Z2AY40</accession>
<evidence type="ECO:0000256" key="6">
    <source>
        <dbReference type="ARBA" id="ARBA00022824"/>
    </source>
</evidence>